<name>A0A7J8Z779_9ROSI</name>
<organism evidence="1 2">
    <name type="scientific">Gossypium laxum</name>
    <dbReference type="NCBI Taxonomy" id="34288"/>
    <lineage>
        <taxon>Eukaryota</taxon>
        <taxon>Viridiplantae</taxon>
        <taxon>Streptophyta</taxon>
        <taxon>Embryophyta</taxon>
        <taxon>Tracheophyta</taxon>
        <taxon>Spermatophyta</taxon>
        <taxon>Magnoliopsida</taxon>
        <taxon>eudicotyledons</taxon>
        <taxon>Gunneridae</taxon>
        <taxon>Pentapetalae</taxon>
        <taxon>rosids</taxon>
        <taxon>malvids</taxon>
        <taxon>Malvales</taxon>
        <taxon>Malvaceae</taxon>
        <taxon>Malvoideae</taxon>
        <taxon>Gossypium</taxon>
    </lineage>
</organism>
<reference evidence="1 2" key="1">
    <citation type="journal article" date="2019" name="Genome Biol. Evol.">
        <title>Insights into the evolution of the New World diploid cottons (Gossypium, subgenus Houzingenia) based on genome sequencing.</title>
        <authorList>
            <person name="Grover C.E."/>
            <person name="Arick M.A. 2nd"/>
            <person name="Thrash A."/>
            <person name="Conover J.L."/>
            <person name="Sanders W.S."/>
            <person name="Peterson D.G."/>
            <person name="Frelichowski J.E."/>
            <person name="Scheffler J.A."/>
            <person name="Scheffler B.E."/>
            <person name="Wendel J.F."/>
        </authorList>
    </citation>
    <scope>NUCLEOTIDE SEQUENCE [LARGE SCALE GENOMIC DNA]</scope>
    <source>
        <strain evidence="1">4</strain>
        <tissue evidence="1">Leaf</tissue>
    </source>
</reference>
<comment type="caution">
    <text evidence="1">The sequence shown here is derived from an EMBL/GenBank/DDBJ whole genome shotgun (WGS) entry which is preliminary data.</text>
</comment>
<gene>
    <name evidence="1" type="ORF">Golax_019292</name>
</gene>
<evidence type="ECO:0000313" key="1">
    <source>
        <dbReference type="EMBL" id="MBA0707224.1"/>
    </source>
</evidence>
<proteinExistence type="predicted"/>
<accession>A0A7J8Z779</accession>
<sequence>MWKTFGMFFKTRYLHLGGLGK</sequence>
<dbReference type="EMBL" id="JABEZV010000003">
    <property type="protein sequence ID" value="MBA0707224.1"/>
    <property type="molecule type" value="Genomic_DNA"/>
</dbReference>
<protein>
    <submittedName>
        <fullName evidence="1">Uncharacterized protein</fullName>
    </submittedName>
</protein>
<dbReference type="AlphaFoldDB" id="A0A7J8Z779"/>
<keyword evidence="2" id="KW-1185">Reference proteome</keyword>
<evidence type="ECO:0000313" key="2">
    <source>
        <dbReference type="Proteomes" id="UP000593574"/>
    </source>
</evidence>
<dbReference type="Proteomes" id="UP000593574">
    <property type="component" value="Unassembled WGS sequence"/>
</dbReference>